<feature type="compositionally biased region" description="Gly residues" evidence="1">
    <location>
        <begin position="117"/>
        <end position="127"/>
    </location>
</feature>
<dbReference type="AlphaFoldDB" id="A0ABD1RFS5"/>
<gene>
    <name evidence="2" type="ORF">Adt_32033</name>
</gene>
<feature type="region of interest" description="Disordered" evidence="1">
    <location>
        <begin position="1"/>
        <end position="23"/>
    </location>
</feature>
<reference evidence="3" key="1">
    <citation type="submission" date="2024-07" db="EMBL/GenBank/DDBJ databases">
        <title>Two chromosome-level genome assemblies of Korean endemic species Abeliophyllum distichum and Forsythia ovata (Oleaceae).</title>
        <authorList>
            <person name="Jang H."/>
        </authorList>
    </citation>
    <scope>NUCLEOTIDE SEQUENCE [LARGE SCALE GENOMIC DNA]</scope>
</reference>
<accession>A0ABD1RFS5</accession>
<dbReference type="EMBL" id="JBFOLK010000009">
    <property type="protein sequence ID" value="KAL2487277.1"/>
    <property type="molecule type" value="Genomic_DNA"/>
</dbReference>
<dbReference type="PANTHER" id="PTHR47877">
    <property type="entry name" value="LATE EMBRYOGENESIS ABUNDANT DOMAIN-CONTAINING PROTEIN / LEA DOMAIN-CONTAINING PROTEIN"/>
    <property type="match status" value="1"/>
</dbReference>
<organism evidence="2 3">
    <name type="scientific">Abeliophyllum distichum</name>
    <dbReference type="NCBI Taxonomy" id="126358"/>
    <lineage>
        <taxon>Eukaryota</taxon>
        <taxon>Viridiplantae</taxon>
        <taxon>Streptophyta</taxon>
        <taxon>Embryophyta</taxon>
        <taxon>Tracheophyta</taxon>
        <taxon>Spermatophyta</taxon>
        <taxon>Magnoliopsida</taxon>
        <taxon>eudicotyledons</taxon>
        <taxon>Gunneridae</taxon>
        <taxon>Pentapetalae</taxon>
        <taxon>asterids</taxon>
        <taxon>lamiids</taxon>
        <taxon>Lamiales</taxon>
        <taxon>Oleaceae</taxon>
        <taxon>Forsythieae</taxon>
        <taxon>Abeliophyllum</taxon>
    </lineage>
</organism>
<dbReference type="PANTHER" id="PTHR47877:SF4">
    <property type="entry name" value="LATE EMBRYOGENESIS ABUNDANT PROTEIN ECP63"/>
    <property type="match status" value="1"/>
</dbReference>
<feature type="compositionally biased region" description="Basic and acidic residues" evidence="1">
    <location>
        <begin position="46"/>
        <end position="113"/>
    </location>
</feature>
<sequence length="221" mass="24169">MEKAGEYKDYTAEKAKEGKDTTVGKITELKDSAADAARRAVGYLTGKKEETKQKTEETAEAAKQKAEETTQAAKEKYEETEEEARRKMEEMKIKEEGDIDDARKRAEEERDAATEGGTEGEGGGILGTLGSVKDAIKDKLTPHPTRDETGALPITKEERVVVLDAEGTPVEKAKMEVDVEAGATAATLKTADQMTGQTFNDVGRLDEEGIARVRLVRKEKM</sequence>
<feature type="region of interest" description="Disordered" evidence="1">
    <location>
        <begin position="45"/>
        <end position="130"/>
    </location>
</feature>
<protein>
    <submittedName>
        <fullName evidence="2">Late</fullName>
    </submittedName>
</protein>
<dbReference type="Proteomes" id="UP001604336">
    <property type="component" value="Unassembled WGS sequence"/>
</dbReference>
<dbReference type="Gene3D" id="6.10.140.1430">
    <property type="match status" value="1"/>
</dbReference>
<evidence type="ECO:0000256" key="1">
    <source>
        <dbReference type="SAM" id="MobiDB-lite"/>
    </source>
</evidence>
<name>A0ABD1RFS5_9LAMI</name>
<comment type="caution">
    <text evidence="2">The sequence shown here is derived from an EMBL/GenBank/DDBJ whole genome shotgun (WGS) entry which is preliminary data.</text>
</comment>
<proteinExistence type="predicted"/>
<keyword evidence="3" id="KW-1185">Reference proteome</keyword>
<evidence type="ECO:0000313" key="3">
    <source>
        <dbReference type="Proteomes" id="UP001604336"/>
    </source>
</evidence>
<evidence type="ECO:0000313" key="2">
    <source>
        <dbReference type="EMBL" id="KAL2487277.1"/>
    </source>
</evidence>